<evidence type="ECO:0000256" key="6">
    <source>
        <dbReference type="ARBA" id="ARBA00044739"/>
    </source>
</evidence>
<name>A0A6F9DWT7_9ASCI</name>
<reference evidence="8" key="1">
    <citation type="submission" date="2020-04" db="EMBL/GenBank/DDBJ databases">
        <authorList>
            <person name="Neveu A P."/>
        </authorList>
    </citation>
    <scope>NUCLEOTIDE SEQUENCE</scope>
    <source>
        <tissue evidence="8">Whole embryo</tissue>
    </source>
</reference>
<comment type="subcellular location">
    <subcellularLocation>
        <location evidence="1">Cytoplasm</location>
    </subcellularLocation>
</comment>
<dbReference type="SMART" id="SM00028">
    <property type="entry name" value="TPR"/>
    <property type="match status" value="3"/>
</dbReference>
<dbReference type="InterPro" id="IPR051476">
    <property type="entry name" value="Bac_ResReg_Asp_Phosphatase"/>
</dbReference>
<keyword evidence="3" id="KW-0677">Repeat</keyword>
<keyword evidence="4" id="KW-0802">TPR repeat</keyword>
<comment type="function">
    <text evidence="6">Axonemal protein which is implicated in axonemal and/or peri-axonemal structure assembly and regulates flagellum assembly and beating and therefore sperm motility.</text>
</comment>
<protein>
    <recommendedName>
        <fullName evidence="5">Tetratricopeptide repeat protein 29</fullName>
    </recommendedName>
</protein>
<feature type="region of interest" description="Disordered" evidence="7">
    <location>
        <begin position="432"/>
        <end position="465"/>
    </location>
</feature>
<keyword evidence="2" id="KW-0963">Cytoplasm</keyword>
<evidence type="ECO:0000256" key="1">
    <source>
        <dbReference type="ARBA" id="ARBA00004496"/>
    </source>
</evidence>
<proteinExistence type="evidence at transcript level"/>
<dbReference type="InterPro" id="IPR011990">
    <property type="entry name" value="TPR-like_helical_dom_sf"/>
</dbReference>
<dbReference type="GO" id="GO:0003341">
    <property type="term" value="P:cilium movement"/>
    <property type="evidence" value="ECO:0007669"/>
    <property type="project" value="TreeGrafter"/>
</dbReference>
<dbReference type="SUPFAM" id="SSF48452">
    <property type="entry name" value="TPR-like"/>
    <property type="match status" value="1"/>
</dbReference>
<feature type="region of interest" description="Disordered" evidence="7">
    <location>
        <begin position="1"/>
        <end position="23"/>
    </location>
</feature>
<dbReference type="PANTHER" id="PTHR46630">
    <property type="entry name" value="TETRATRICOPEPTIDE REPEAT PROTEIN 29"/>
    <property type="match status" value="1"/>
</dbReference>
<sequence>MTTLPAIKRKGTAGSNKDRTSSLSTKNMRFMTWKDRELLKQQNIRDEKPTMTKVETATYRNSYKHNLCIAMLKDGFHKSFDELFSLIEMRKAEREESGPDSVLWQERSLEEQEEKLDQIWLYLTKAESSLRAGKWEEVYMCRHKLAEYFLESEDRWLSDHFYKTALESSLNIRLDGHRREAEARCNMGLSHERNGDLKAAADEMEKAHHLSLGRMWMAGAASTLHKVVCRHLSRMYTTLAERSSTVIDAQKLLHRSYDMSKEGEDPLQEATAALRLGRNYELAKDSETAIEHLGRCLEGAQDLGDSELIGEVCEALAKSHQTQGNVGRSIECLELFAETSRTNNHKRKLVDACNCLGVVYNTLGHYDKAVNHFDSAYGVATELQQDVEESGVQLGIAKGNQLLNAFKQNMEIPSRFMLDRISIWKDERANEFGQPLPTKYETPPKTPEKIPDPTEPFREVERMQT</sequence>
<evidence type="ECO:0000313" key="8">
    <source>
        <dbReference type="EMBL" id="CAB3267335.1"/>
    </source>
</evidence>
<evidence type="ECO:0000256" key="3">
    <source>
        <dbReference type="ARBA" id="ARBA00022737"/>
    </source>
</evidence>
<dbReference type="GO" id="GO:0005737">
    <property type="term" value="C:cytoplasm"/>
    <property type="evidence" value="ECO:0007669"/>
    <property type="project" value="UniProtKB-SubCell"/>
</dbReference>
<evidence type="ECO:0000256" key="5">
    <source>
        <dbReference type="ARBA" id="ARBA00040665"/>
    </source>
</evidence>
<dbReference type="GO" id="GO:0005929">
    <property type="term" value="C:cilium"/>
    <property type="evidence" value="ECO:0007669"/>
    <property type="project" value="TreeGrafter"/>
</dbReference>
<dbReference type="PANTHER" id="PTHR46630:SF1">
    <property type="entry name" value="TETRATRICOPEPTIDE REPEAT PROTEIN 29"/>
    <property type="match status" value="1"/>
</dbReference>
<organism evidence="8">
    <name type="scientific">Phallusia mammillata</name>
    <dbReference type="NCBI Taxonomy" id="59560"/>
    <lineage>
        <taxon>Eukaryota</taxon>
        <taxon>Metazoa</taxon>
        <taxon>Chordata</taxon>
        <taxon>Tunicata</taxon>
        <taxon>Ascidiacea</taxon>
        <taxon>Phlebobranchia</taxon>
        <taxon>Ascidiidae</taxon>
        <taxon>Phallusia</taxon>
    </lineage>
</organism>
<gene>
    <name evidence="8" type="primary">Ttc29</name>
</gene>
<dbReference type="Gene3D" id="1.25.40.10">
    <property type="entry name" value="Tetratricopeptide repeat domain"/>
    <property type="match status" value="1"/>
</dbReference>
<dbReference type="AlphaFoldDB" id="A0A6F9DWT7"/>
<evidence type="ECO:0000256" key="2">
    <source>
        <dbReference type="ARBA" id="ARBA00022490"/>
    </source>
</evidence>
<accession>A0A6F9DWT7</accession>
<dbReference type="EMBL" id="LR791473">
    <property type="protein sequence ID" value="CAB3267335.1"/>
    <property type="molecule type" value="mRNA"/>
</dbReference>
<evidence type="ECO:0000256" key="7">
    <source>
        <dbReference type="SAM" id="MobiDB-lite"/>
    </source>
</evidence>
<dbReference type="InterPro" id="IPR019734">
    <property type="entry name" value="TPR_rpt"/>
</dbReference>
<feature type="compositionally biased region" description="Basic and acidic residues" evidence="7">
    <location>
        <begin position="446"/>
        <end position="465"/>
    </location>
</feature>
<evidence type="ECO:0000256" key="4">
    <source>
        <dbReference type="ARBA" id="ARBA00022803"/>
    </source>
</evidence>